<sequence length="113" mass="12722">TDRYTSSAQYLLDNECEHGHSINDNTHQSIDEHSTDITLSELLPEENTDLFSVSEFKPRWKRNSMRLATQGYTSMSDLAQSLECIAGHEGDVTPTEHSQSSYGVIGNDDRNNE</sequence>
<evidence type="ECO:0000256" key="1">
    <source>
        <dbReference type="SAM" id="MobiDB-lite"/>
    </source>
</evidence>
<reference evidence="2" key="1">
    <citation type="submission" date="2014-12" db="EMBL/GenBank/DDBJ databases">
        <title>Insight into the proteome of Arion vulgaris.</title>
        <authorList>
            <person name="Aradska J."/>
            <person name="Bulat T."/>
            <person name="Smidak R."/>
            <person name="Sarate P."/>
            <person name="Gangsoo J."/>
            <person name="Sialana F."/>
            <person name="Bilban M."/>
            <person name="Lubec G."/>
        </authorList>
    </citation>
    <scope>NUCLEOTIDE SEQUENCE</scope>
    <source>
        <tissue evidence="2">Skin</tissue>
    </source>
</reference>
<accession>A0A0B7BYA8</accession>
<feature type="non-terminal residue" evidence="2">
    <location>
        <position position="1"/>
    </location>
</feature>
<protein>
    <submittedName>
        <fullName evidence="2">Uncharacterized protein</fullName>
    </submittedName>
</protein>
<name>A0A0B7BYA8_9EUPU</name>
<proteinExistence type="predicted"/>
<dbReference type="AlphaFoldDB" id="A0A0B7BYA8"/>
<feature type="non-terminal residue" evidence="2">
    <location>
        <position position="113"/>
    </location>
</feature>
<dbReference type="EMBL" id="HACG01051057">
    <property type="protein sequence ID" value="CEK97928.1"/>
    <property type="molecule type" value="Transcribed_RNA"/>
</dbReference>
<evidence type="ECO:0000313" key="2">
    <source>
        <dbReference type="EMBL" id="CEK97928.1"/>
    </source>
</evidence>
<organism evidence="2">
    <name type="scientific">Arion vulgaris</name>
    <dbReference type="NCBI Taxonomy" id="1028688"/>
    <lineage>
        <taxon>Eukaryota</taxon>
        <taxon>Metazoa</taxon>
        <taxon>Spiralia</taxon>
        <taxon>Lophotrochozoa</taxon>
        <taxon>Mollusca</taxon>
        <taxon>Gastropoda</taxon>
        <taxon>Heterobranchia</taxon>
        <taxon>Euthyneura</taxon>
        <taxon>Panpulmonata</taxon>
        <taxon>Eupulmonata</taxon>
        <taxon>Stylommatophora</taxon>
        <taxon>Helicina</taxon>
        <taxon>Arionoidea</taxon>
        <taxon>Arionidae</taxon>
        <taxon>Arion</taxon>
    </lineage>
</organism>
<gene>
    <name evidence="2" type="primary">ORF217281</name>
</gene>
<feature type="region of interest" description="Disordered" evidence="1">
    <location>
        <begin position="89"/>
        <end position="113"/>
    </location>
</feature>